<dbReference type="GO" id="GO:0005375">
    <property type="term" value="F:copper ion transmembrane transporter activity"/>
    <property type="evidence" value="ECO:0007669"/>
    <property type="project" value="UniProtKB-UniRule"/>
</dbReference>
<dbReference type="InterPro" id="IPR007274">
    <property type="entry name" value="Cop_transporter"/>
</dbReference>
<keyword evidence="5" id="KW-0186">Copper</keyword>
<keyword evidence="7" id="KW-1185">Reference proteome</keyword>
<evidence type="ECO:0000256" key="3">
    <source>
        <dbReference type="ARBA" id="ARBA00022989"/>
    </source>
</evidence>
<reference evidence="6 7" key="1">
    <citation type="journal article" date="2012" name="Science">
        <title>The Paleozoic origin of enzymatic lignin decomposition reconstructed from 31 fungal genomes.</title>
        <authorList>
            <person name="Floudas D."/>
            <person name="Binder M."/>
            <person name="Riley R."/>
            <person name="Barry K."/>
            <person name="Blanchette R.A."/>
            <person name="Henrissat B."/>
            <person name="Martinez A.T."/>
            <person name="Otillar R."/>
            <person name="Spatafora J.W."/>
            <person name="Yadav J.S."/>
            <person name="Aerts A."/>
            <person name="Benoit I."/>
            <person name="Boyd A."/>
            <person name="Carlson A."/>
            <person name="Copeland A."/>
            <person name="Coutinho P.M."/>
            <person name="de Vries R.P."/>
            <person name="Ferreira P."/>
            <person name="Findley K."/>
            <person name="Foster B."/>
            <person name="Gaskell J."/>
            <person name="Glotzer D."/>
            <person name="Gorecki P."/>
            <person name="Heitman J."/>
            <person name="Hesse C."/>
            <person name="Hori C."/>
            <person name="Igarashi K."/>
            <person name="Jurgens J.A."/>
            <person name="Kallen N."/>
            <person name="Kersten P."/>
            <person name="Kohler A."/>
            <person name="Kuees U."/>
            <person name="Kumar T.K.A."/>
            <person name="Kuo A."/>
            <person name="LaButti K."/>
            <person name="Larrondo L.F."/>
            <person name="Lindquist E."/>
            <person name="Ling A."/>
            <person name="Lombard V."/>
            <person name="Lucas S."/>
            <person name="Lundell T."/>
            <person name="Martin R."/>
            <person name="McLaughlin D.J."/>
            <person name="Morgenstern I."/>
            <person name="Morin E."/>
            <person name="Murat C."/>
            <person name="Nagy L.G."/>
            <person name="Nolan M."/>
            <person name="Ohm R.A."/>
            <person name="Patyshakuliyeva A."/>
            <person name="Rokas A."/>
            <person name="Ruiz-Duenas F.J."/>
            <person name="Sabat G."/>
            <person name="Salamov A."/>
            <person name="Samejima M."/>
            <person name="Schmutz J."/>
            <person name="Slot J.C."/>
            <person name="St John F."/>
            <person name="Stenlid J."/>
            <person name="Sun H."/>
            <person name="Sun S."/>
            <person name="Syed K."/>
            <person name="Tsang A."/>
            <person name="Wiebenga A."/>
            <person name="Young D."/>
            <person name="Pisabarro A."/>
            <person name="Eastwood D.C."/>
            <person name="Martin F."/>
            <person name="Cullen D."/>
            <person name="Grigoriev I.V."/>
            <person name="Hibbett D.S."/>
        </authorList>
    </citation>
    <scope>NUCLEOTIDE SEQUENCE [LARGE SCALE GENOMIC DNA]</scope>
    <source>
        <strain evidence="6 7">MD-104</strain>
    </source>
</reference>
<dbReference type="OrthoDB" id="73901at2759"/>
<gene>
    <name evidence="6" type="ORF">WOLCODRAFT_64030</name>
</gene>
<comment type="subcellular location">
    <subcellularLocation>
        <location evidence="1 5">Membrane</location>
        <topology evidence="1 5">Multi-pass membrane protein</topology>
    </subcellularLocation>
</comment>
<dbReference type="PANTHER" id="PTHR12483:SF27">
    <property type="entry name" value="COPPER TRANSPORT PROTEIN CTR1"/>
    <property type="match status" value="1"/>
</dbReference>
<dbReference type="AlphaFoldDB" id="A0A2H3J718"/>
<dbReference type="OMA" id="EAYFIAW"/>
<evidence type="ECO:0000256" key="1">
    <source>
        <dbReference type="ARBA" id="ARBA00004141"/>
    </source>
</evidence>
<keyword evidence="4 5" id="KW-0472">Membrane</keyword>
<name>A0A2H3J718_WOLCO</name>
<keyword evidence="2 5" id="KW-0812">Transmembrane</keyword>
<feature type="transmembrane region" description="Helical" evidence="5">
    <location>
        <begin position="20"/>
        <end position="39"/>
    </location>
</feature>
<evidence type="ECO:0000313" key="7">
    <source>
        <dbReference type="Proteomes" id="UP000218811"/>
    </source>
</evidence>
<keyword evidence="3 5" id="KW-1133">Transmembrane helix</keyword>
<evidence type="ECO:0000256" key="2">
    <source>
        <dbReference type="ARBA" id="ARBA00022692"/>
    </source>
</evidence>
<dbReference type="STRING" id="742152.A0A2H3J718"/>
<dbReference type="Pfam" id="PF04145">
    <property type="entry name" value="Ctr"/>
    <property type="match status" value="1"/>
</dbReference>
<evidence type="ECO:0000256" key="4">
    <source>
        <dbReference type="ARBA" id="ARBA00023136"/>
    </source>
</evidence>
<accession>A0A2H3J718</accession>
<evidence type="ECO:0000256" key="5">
    <source>
        <dbReference type="RuleBase" id="RU367022"/>
    </source>
</evidence>
<evidence type="ECO:0000313" key="6">
    <source>
        <dbReference type="EMBL" id="PCH33438.1"/>
    </source>
</evidence>
<comment type="similarity">
    <text evidence="5">Belongs to the copper transporter (Ctr) (TC 1.A.56) family. SLC31A subfamily.</text>
</comment>
<dbReference type="EMBL" id="KB467831">
    <property type="protein sequence ID" value="PCH33438.1"/>
    <property type="molecule type" value="Genomic_DNA"/>
</dbReference>
<proteinExistence type="inferred from homology"/>
<keyword evidence="5" id="KW-0406">Ion transport</keyword>
<keyword evidence="5" id="KW-0187">Copper transport</keyword>
<dbReference type="Proteomes" id="UP000218811">
    <property type="component" value="Unassembled WGS sequence"/>
</dbReference>
<sequence length="174" mass="18810">MVPYLHFTSGDNLLFKTWAPSSHGAIAGACIGLAFLAIFERWISAMRAVLTAHWRERTLIIMRGGCHEADSSPSIPSQEKASPDVEEVNVNSLSSKYAGPAVSFRRSPRTVAPFIVAHDLPRGILYAFQALLAYALMLSVMTFQAAFVISIILGLGIGEVLFGRLGGGDSHLLH</sequence>
<keyword evidence="5" id="KW-0813">Transport</keyword>
<feature type="transmembrane region" description="Helical" evidence="5">
    <location>
        <begin position="131"/>
        <end position="157"/>
    </location>
</feature>
<dbReference type="PANTHER" id="PTHR12483">
    <property type="entry name" value="SOLUTE CARRIER FAMILY 31 COPPER TRANSPORTERS"/>
    <property type="match status" value="1"/>
</dbReference>
<protein>
    <recommendedName>
        <fullName evidence="5">Copper transport protein</fullName>
    </recommendedName>
</protein>
<dbReference type="GO" id="GO:0005886">
    <property type="term" value="C:plasma membrane"/>
    <property type="evidence" value="ECO:0007669"/>
    <property type="project" value="TreeGrafter"/>
</dbReference>
<organism evidence="6 7">
    <name type="scientific">Wolfiporia cocos (strain MD-104)</name>
    <name type="common">Brown rot fungus</name>
    <dbReference type="NCBI Taxonomy" id="742152"/>
    <lineage>
        <taxon>Eukaryota</taxon>
        <taxon>Fungi</taxon>
        <taxon>Dikarya</taxon>
        <taxon>Basidiomycota</taxon>
        <taxon>Agaricomycotina</taxon>
        <taxon>Agaricomycetes</taxon>
        <taxon>Polyporales</taxon>
        <taxon>Phaeolaceae</taxon>
        <taxon>Wolfiporia</taxon>
    </lineage>
</organism>